<evidence type="ECO:0000256" key="1">
    <source>
        <dbReference type="ARBA" id="ARBA00004651"/>
    </source>
</evidence>
<evidence type="ECO:0000256" key="5">
    <source>
        <dbReference type="ARBA" id="ARBA00022692"/>
    </source>
</evidence>
<evidence type="ECO:0000256" key="7">
    <source>
        <dbReference type="ARBA" id="ARBA00023136"/>
    </source>
</evidence>
<feature type="transmembrane region" description="Helical" evidence="9">
    <location>
        <begin position="194"/>
        <end position="213"/>
    </location>
</feature>
<dbReference type="NCBIfam" id="TIGR00832">
    <property type="entry name" value="acr3"/>
    <property type="match status" value="1"/>
</dbReference>
<dbReference type="Gene3D" id="1.20.1530.20">
    <property type="match status" value="1"/>
</dbReference>
<evidence type="ECO:0000256" key="9">
    <source>
        <dbReference type="SAM" id="Phobius"/>
    </source>
</evidence>
<dbReference type="KEGG" id="ttc:FOKN1_2102"/>
<keyword evidence="11" id="KW-1185">Reference proteome</keyword>
<dbReference type="PANTHER" id="PTHR43057:SF1">
    <property type="entry name" value="ARSENICAL-RESISTANCE PROTEIN 3"/>
    <property type="match status" value="1"/>
</dbReference>
<dbReference type="Proteomes" id="UP000218765">
    <property type="component" value="Chromosome"/>
</dbReference>
<evidence type="ECO:0000256" key="8">
    <source>
        <dbReference type="PIRNR" id="PIRNR005508"/>
    </source>
</evidence>
<dbReference type="InterPro" id="IPR038770">
    <property type="entry name" value="Na+/solute_symporter_sf"/>
</dbReference>
<evidence type="ECO:0000256" key="3">
    <source>
        <dbReference type="ARBA" id="ARBA00022448"/>
    </source>
</evidence>
<feature type="transmembrane region" description="Helical" evidence="9">
    <location>
        <begin position="164"/>
        <end position="188"/>
    </location>
</feature>
<keyword evidence="4 8" id="KW-1003">Cell membrane</keyword>
<evidence type="ECO:0000313" key="11">
    <source>
        <dbReference type="Proteomes" id="UP000218765"/>
    </source>
</evidence>
<feature type="transmembrane region" description="Helical" evidence="9">
    <location>
        <begin position="325"/>
        <end position="347"/>
    </location>
</feature>
<evidence type="ECO:0000313" key="10">
    <source>
        <dbReference type="EMBL" id="BAZ94482.1"/>
    </source>
</evidence>
<keyword evidence="7 8" id="KW-0472">Membrane</keyword>
<dbReference type="InterPro" id="IPR004706">
    <property type="entry name" value="Arsenical-R_Acr3"/>
</dbReference>
<dbReference type="GO" id="GO:0015297">
    <property type="term" value="F:antiporter activity"/>
    <property type="evidence" value="ECO:0007669"/>
    <property type="project" value="UniProtKB-UniRule"/>
</dbReference>
<sequence>MSSQCETTARRAAGADMGFFERYLTLWVFLCILAGIGLGHFFHGGFQVIGGMEVAQVNLPVAVLIWLMVIPMLLKIDLRALKGVRRHARGVGVTLFVNWAVKPFSMALLGWLFIGWLFRPWLPAEQIESYIAGLIILAAAPCTAMVFVWSHLTEGEPHFTLTQVALNDVIMIFAFAPIVGLLLGLSAISVPWDTLVLSVLLYIVVPLILANLWRRWLLNHEHGYLRLQRVLERMHPVSLAALLATLVLLFGFQGEQIIKQPLIIALLAVPILIQVFFNSGLAYLLNRAVKSPHCVAGPSALIGASNFFELAVATAIVLFGFESGAALATVVGVLIEVPVMLLAVRVVNRSRDWYESRAGVPAHASCCPPGAADPGGH</sequence>
<dbReference type="AlphaFoldDB" id="A0A1Z4VSV2"/>
<keyword evidence="3 8" id="KW-0813">Transport</keyword>
<dbReference type="PANTHER" id="PTHR43057">
    <property type="entry name" value="ARSENITE EFFLUX TRANSPORTER"/>
    <property type="match status" value="1"/>
</dbReference>
<dbReference type="InterPro" id="IPR002657">
    <property type="entry name" value="BilAc:Na_symport/Acr3"/>
</dbReference>
<dbReference type="EMBL" id="AP018052">
    <property type="protein sequence ID" value="BAZ94482.1"/>
    <property type="molecule type" value="Genomic_DNA"/>
</dbReference>
<evidence type="ECO:0000256" key="4">
    <source>
        <dbReference type="ARBA" id="ARBA00022475"/>
    </source>
</evidence>
<dbReference type="PIRSF" id="PIRSF005508">
    <property type="entry name" value="Acr3"/>
    <property type="match status" value="1"/>
</dbReference>
<dbReference type="GO" id="GO:0005886">
    <property type="term" value="C:plasma membrane"/>
    <property type="evidence" value="ECO:0007669"/>
    <property type="project" value="UniProtKB-SubCell"/>
</dbReference>
<keyword evidence="6 8" id="KW-1133">Transmembrane helix</keyword>
<organism evidence="10 11">
    <name type="scientific">Thiohalobacter thiocyanaticus</name>
    <dbReference type="NCBI Taxonomy" id="585455"/>
    <lineage>
        <taxon>Bacteria</taxon>
        <taxon>Pseudomonadati</taxon>
        <taxon>Pseudomonadota</taxon>
        <taxon>Gammaproteobacteria</taxon>
        <taxon>Thiohalobacterales</taxon>
        <taxon>Thiohalobacteraceae</taxon>
        <taxon>Thiohalobacter</taxon>
    </lineage>
</organism>
<comment type="subcellular location">
    <subcellularLocation>
        <location evidence="1 8">Cell membrane</location>
        <topology evidence="1 8">Multi-pass membrane protein</topology>
    </subcellularLocation>
</comment>
<proteinExistence type="inferred from homology"/>
<comment type="similarity">
    <text evidence="2 8">Belongs to the arsenical resistance-3 (ACR3) (TC 2.A.59) family.</text>
</comment>
<accession>A0A1Z4VSV2</accession>
<feature type="transmembrane region" description="Helical" evidence="9">
    <location>
        <begin position="95"/>
        <end position="118"/>
    </location>
</feature>
<feature type="transmembrane region" description="Helical" evidence="9">
    <location>
        <begin position="297"/>
        <end position="319"/>
    </location>
</feature>
<feature type="transmembrane region" description="Helical" evidence="9">
    <location>
        <begin position="264"/>
        <end position="285"/>
    </location>
</feature>
<protein>
    <submittedName>
        <fullName evidence="10">Arsenite efflux pump ACR3 and related permeases</fullName>
    </submittedName>
</protein>
<feature type="transmembrane region" description="Helical" evidence="9">
    <location>
        <begin position="234"/>
        <end position="252"/>
    </location>
</feature>
<reference evidence="10 11" key="1">
    <citation type="submission" date="2017-05" db="EMBL/GenBank/DDBJ databases">
        <title>Thiocyanate degradation by Thiohalobacter thiocyanaticus FOKN1.</title>
        <authorList>
            <person name="Oshiki M."/>
            <person name="Fukushima T."/>
            <person name="Kawano S."/>
            <person name="Nakagawa J."/>
        </authorList>
    </citation>
    <scope>NUCLEOTIDE SEQUENCE [LARGE SCALE GENOMIC DNA]</scope>
    <source>
        <strain evidence="10 11">FOKN1</strain>
    </source>
</reference>
<name>A0A1Z4VSV2_9GAMM</name>
<dbReference type="GO" id="GO:0015104">
    <property type="term" value="F:antimonite transmembrane transporter activity"/>
    <property type="evidence" value="ECO:0007669"/>
    <property type="project" value="TreeGrafter"/>
</dbReference>
<feature type="transmembrane region" description="Helical" evidence="9">
    <location>
        <begin position="54"/>
        <end position="74"/>
    </location>
</feature>
<feature type="transmembrane region" description="Helical" evidence="9">
    <location>
        <begin position="130"/>
        <end position="152"/>
    </location>
</feature>
<evidence type="ECO:0000256" key="2">
    <source>
        <dbReference type="ARBA" id="ARBA00010110"/>
    </source>
</evidence>
<keyword evidence="5 8" id="KW-0812">Transmembrane</keyword>
<feature type="transmembrane region" description="Helical" evidence="9">
    <location>
        <begin position="23"/>
        <end position="42"/>
    </location>
</feature>
<dbReference type="GO" id="GO:0015105">
    <property type="term" value="F:arsenite transmembrane transporter activity"/>
    <property type="evidence" value="ECO:0007669"/>
    <property type="project" value="TreeGrafter"/>
</dbReference>
<gene>
    <name evidence="10" type="ORF">FOKN1_2102</name>
</gene>
<evidence type="ECO:0000256" key="6">
    <source>
        <dbReference type="ARBA" id="ARBA00022989"/>
    </source>
</evidence>
<dbReference type="Pfam" id="PF01758">
    <property type="entry name" value="SBF"/>
    <property type="match status" value="1"/>
</dbReference>